<gene>
    <name evidence="1" type="ORF">FIBSPDRAFT_865008</name>
</gene>
<dbReference type="AlphaFoldDB" id="A0A166G0F1"/>
<organism evidence="1 2">
    <name type="scientific">Athelia psychrophila</name>
    <dbReference type="NCBI Taxonomy" id="1759441"/>
    <lineage>
        <taxon>Eukaryota</taxon>
        <taxon>Fungi</taxon>
        <taxon>Dikarya</taxon>
        <taxon>Basidiomycota</taxon>
        <taxon>Agaricomycotina</taxon>
        <taxon>Agaricomycetes</taxon>
        <taxon>Agaricomycetidae</taxon>
        <taxon>Atheliales</taxon>
        <taxon>Atheliaceae</taxon>
        <taxon>Athelia</taxon>
    </lineage>
</organism>
<accession>A0A166G0F1</accession>
<proteinExistence type="predicted"/>
<evidence type="ECO:0000313" key="1">
    <source>
        <dbReference type="EMBL" id="KZP17344.1"/>
    </source>
</evidence>
<feature type="non-terminal residue" evidence="1">
    <location>
        <position position="1"/>
    </location>
</feature>
<sequence>RHVDCISSSERKELSIILELTGALMLTAYSSSTALGRCAMPSAALLSTSLMMCPFCVNVDPFLVAQTHGHIPCRNSLS</sequence>
<reference evidence="1 2" key="1">
    <citation type="journal article" date="2016" name="Mol. Biol. Evol.">
        <title>Comparative Genomics of Early-Diverging Mushroom-Forming Fungi Provides Insights into the Origins of Lignocellulose Decay Capabilities.</title>
        <authorList>
            <person name="Nagy L.G."/>
            <person name="Riley R."/>
            <person name="Tritt A."/>
            <person name="Adam C."/>
            <person name="Daum C."/>
            <person name="Floudas D."/>
            <person name="Sun H."/>
            <person name="Yadav J.S."/>
            <person name="Pangilinan J."/>
            <person name="Larsson K.H."/>
            <person name="Matsuura K."/>
            <person name="Barry K."/>
            <person name="Labutti K."/>
            <person name="Kuo R."/>
            <person name="Ohm R.A."/>
            <person name="Bhattacharya S.S."/>
            <person name="Shirouzu T."/>
            <person name="Yoshinaga Y."/>
            <person name="Martin F.M."/>
            <person name="Grigoriev I.V."/>
            <person name="Hibbett D.S."/>
        </authorList>
    </citation>
    <scope>NUCLEOTIDE SEQUENCE [LARGE SCALE GENOMIC DNA]</scope>
    <source>
        <strain evidence="1 2">CBS 109695</strain>
    </source>
</reference>
<protein>
    <submittedName>
        <fullName evidence="1">Uncharacterized protein</fullName>
    </submittedName>
</protein>
<dbReference type="Proteomes" id="UP000076532">
    <property type="component" value="Unassembled WGS sequence"/>
</dbReference>
<dbReference type="EMBL" id="KV417583">
    <property type="protein sequence ID" value="KZP17344.1"/>
    <property type="molecule type" value="Genomic_DNA"/>
</dbReference>
<keyword evidence="2" id="KW-1185">Reference proteome</keyword>
<name>A0A166G0F1_9AGAM</name>
<evidence type="ECO:0000313" key="2">
    <source>
        <dbReference type="Proteomes" id="UP000076532"/>
    </source>
</evidence>